<dbReference type="PROSITE" id="PS51833">
    <property type="entry name" value="HDOD"/>
    <property type="match status" value="1"/>
</dbReference>
<dbReference type="InterPro" id="IPR013976">
    <property type="entry name" value="HDOD"/>
</dbReference>
<dbReference type="PANTHER" id="PTHR33525:SF6">
    <property type="entry name" value="HDOD DOMAIN-CONTAINING PROTEIN"/>
    <property type="match status" value="1"/>
</dbReference>
<dbReference type="InterPro" id="IPR003607">
    <property type="entry name" value="HD/PDEase_dom"/>
</dbReference>
<evidence type="ECO:0000259" key="2">
    <source>
        <dbReference type="PROSITE" id="PS51833"/>
    </source>
</evidence>
<dbReference type="PANTHER" id="PTHR33525">
    <property type="match status" value="1"/>
</dbReference>
<dbReference type="SMART" id="SM00471">
    <property type="entry name" value="HDc"/>
    <property type="match status" value="1"/>
</dbReference>
<sequence>MLERLKALFNGKQHSQSSSTIAPAGDGNNRTKVASESADIPLNTPSARFGGSVQVESLFYDAMLGVAGSQGKVSEDEQAILQQVEQALDDVERIANEVLKCPAMLEEIERELNSPDYSAAGLADILANDPQLAANVVKMANSPAHNPIGNDITSLQQAISSLGGNTIKKLVATALIKSLTDVPRIYVKRFGQKIWQHSSQTAQIAEWLAPMHGVDPDTAYFTGLVHDVGKIAVFKILVEYLRQAHPDASPSSQLFRSALTRHSLRLSAKIVNNWQLPPIVCDAITAQVEPEQVAEEARLLLEANLYAEILMAMEQDLLTEEDAEDICRLRHISSEKLSEWISQQTVPKPYS</sequence>
<gene>
    <name evidence="3" type="ORF">HMF8227_01723</name>
</gene>
<name>A0A2S2E3G0_9ALTE</name>
<dbReference type="EMBL" id="CP029347">
    <property type="protein sequence ID" value="AWL12196.1"/>
    <property type="molecule type" value="Genomic_DNA"/>
</dbReference>
<feature type="region of interest" description="Disordered" evidence="1">
    <location>
        <begin position="9"/>
        <end position="39"/>
    </location>
</feature>
<dbReference type="OrthoDB" id="5848404at2"/>
<protein>
    <recommendedName>
        <fullName evidence="2">HDOD domain-containing protein</fullName>
    </recommendedName>
</protein>
<dbReference type="Gene3D" id="1.10.3210.10">
    <property type="entry name" value="Hypothetical protein af1432"/>
    <property type="match status" value="1"/>
</dbReference>
<evidence type="ECO:0000256" key="1">
    <source>
        <dbReference type="SAM" id="MobiDB-lite"/>
    </source>
</evidence>
<evidence type="ECO:0000313" key="4">
    <source>
        <dbReference type="Proteomes" id="UP000245728"/>
    </source>
</evidence>
<dbReference type="SUPFAM" id="SSF109604">
    <property type="entry name" value="HD-domain/PDEase-like"/>
    <property type="match status" value="1"/>
</dbReference>
<dbReference type="RefSeq" id="WP_109339791.1">
    <property type="nucleotide sequence ID" value="NZ_CP029347.1"/>
</dbReference>
<proteinExistence type="predicted"/>
<keyword evidence="4" id="KW-1185">Reference proteome</keyword>
<reference evidence="3 4" key="1">
    <citation type="submission" date="2018-05" db="EMBL/GenBank/DDBJ databases">
        <title>Salinimonas sp. HMF8227 Genome sequencing and assembly.</title>
        <authorList>
            <person name="Kang H."/>
            <person name="Kang J."/>
            <person name="Cha I."/>
            <person name="Kim H."/>
            <person name="Joh K."/>
        </authorList>
    </citation>
    <scope>NUCLEOTIDE SEQUENCE [LARGE SCALE GENOMIC DNA]</scope>
    <source>
        <strain evidence="3 4">HMF8227</strain>
    </source>
</reference>
<dbReference type="InterPro" id="IPR052340">
    <property type="entry name" value="RNase_Y/CdgJ"/>
</dbReference>
<evidence type="ECO:0000313" key="3">
    <source>
        <dbReference type="EMBL" id="AWL12196.1"/>
    </source>
</evidence>
<dbReference type="AlphaFoldDB" id="A0A2S2E3G0"/>
<dbReference type="KEGG" id="salh:HMF8227_01723"/>
<feature type="compositionally biased region" description="Polar residues" evidence="1">
    <location>
        <begin position="12"/>
        <end position="21"/>
    </location>
</feature>
<dbReference type="CDD" id="cd00077">
    <property type="entry name" value="HDc"/>
    <property type="match status" value="1"/>
</dbReference>
<accession>A0A2S2E3G0</accession>
<dbReference type="Pfam" id="PF08668">
    <property type="entry name" value="HDOD"/>
    <property type="match status" value="1"/>
</dbReference>
<dbReference type="Proteomes" id="UP000245728">
    <property type="component" value="Chromosome"/>
</dbReference>
<feature type="domain" description="HDOD" evidence="2">
    <location>
        <begin position="98"/>
        <end position="290"/>
    </location>
</feature>
<organism evidence="3 4">
    <name type="scientific">Saliniradius amylolyticus</name>
    <dbReference type="NCBI Taxonomy" id="2183582"/>
    <lineage>
        <taxon>Bacteria</taxon>
        <taxon>Pseudomonadati</taxon>
        <taxon>Pseudomonadota</taxon>
        <taxon>Gammaproteobacteria</taxon>
        <taxon>Alteromonadales</taxon>
        <taxon>Alteromonadaceae</taxon>
        <taxon>Saliniradius</taxon>
    </lineage>
</organism>